<reference evidence="5" key="2">
    <citation type="submission" date="2020-09" db="EMBL/GenBank/DDBJ databases">
        <authorList>
            <person name="Sun Q."/>
            <person name="Zhou Y."/>
        </authorList>
    </citation>
    <scope>NUCLEOTIDE SEQUENCE</scope>
    <source>
        <strain evidence="5">CGMCC 1.15254</strain>
    </source>
</reference>
<dbReference type="PANTHER" id="PTHR43537">
    <property type="entry name" value="TRANSCRIPTIONAL REGULATOR, GNTR FAMILY"/>
    <property type="match status" value="1"/>
</dbReference>
<dbReference type="GO" id="GO:0003700">
    <property type="term" value="F:DNA-binding transcription factor activity"/>
    <property type="evidence" value="ECO:0007669"/>
    <property type="project" value="InterPro"/>
</dbReference>
<evidence type="ECO:0000256" key="2">
    <source>
        <dbReference type="ARBA" id="ARBA00023125"/>
    </source>
</evidence>
<reference evidence="5" key="1">
    <citation type="journal article" date="2014" name="Int. J. Syst. Evol. Microbiol.">
        <title>Complete genome sequence of Corynebacterium casei LMG S-19264T (=DSM 44701T), isolated from a smear-ripened cheese.</title>
        <authorList>
            <consortium name="US DOE Joint Genome Institute (JGI-PGF)"/>
            <person name="Walter F."/>
            <person name="Albersmeier A."/>
            <person name="Kalinowski J."/>
            <person name="Ruckert C."/>
        </authorList>
    </citation>
    <scope>NUCLEOTIDE SEQUENCE</scope>
    <source>
        <strain evidence="5">CGMCC 1.15254</strain>
    </source>
</reference>
<dbReference type="Gene3D" id="1.10.10.10">
    <property type="entry name" value="Winged helix-like DNA-binding domain superfamily/Winged helix DNA-binding domain"/>
    <property type="match status" value="1"/>
</dbReference>
<keyword evidence="6" id="KW-1185">Reference proteome</keyword>
<dbReference type="RefSeq" id="WP_188662280.1">
    <property type="nucleotide sequence ID" value="NZ_BMHV01000005.1"/>
</dbReference>
<gene>
    <name evidence="5" type="ORF">GCM10011332_09810</name>
</gene>
<dbReference type="PANTHER" id="PTHR43537:SF5">
    <property type="entry name" value="UXU OPERON TRANSCRIPTIONAL REGULATOR"/>
    <property type="match status" value="1"/>
</dbReference>
<evidence type="ECO:0000256" key="1">
    <source>
        <dbReference type="ARBA" id="ARBA00023015"/>
    </source>
</evidence>
<feature type="domain" description="HTH gntR-type" evidence="4">
    <location>
        <begin position="8"/>
        <end position="76"/>
    </location>
</feature>
<dbReference type="AlphaFoldDB" id="A0A917F9Q9"/>
<evidence type="ECO:0000313" key="5">
    <source>
        <dbReference type="EMBL" id="GGF58267.1"/>
    </source>
</evidence>
<dbReference type="EMBL" id="BMHV01000005">
    <property type="protein sequence ID" value="GGF58267.1"/>
    <property type="molecule type" value="Genomic_DNA"/>
</dbReference>
<dbReference type="GO" id="GO:0003677">
    <property type="term" value="F:DNA binding"/>
    <property type="evidence" value="ECO:0007669"/>
    <property type="project" value="UniProtKB-KW"/>
</dbReference>
<comment type="caution">
    <text evidence="5">The sequence shown here is derived from an EMBL/GenBank/DDBJ whole genome shotgun (WGS) entry which is preliminary data.</text>
</comment>
<dbReference type="SUPFAM" id="SSF46785">
    <property type="entry name" value="Winged helix' DNA-binding domain"/>
    <property type="match status" value="1"/>
</dbReference>
<accession>A0A917F9Q9</accession>
<evidence type="ECO:0000256" key="3">
    <source>
        <dbReference type="ARBA" id="ARBA00023163"/>
    </source>
</evidence>
<dbReference type="InterPro" id="IPR008920">
    <property type="entry name" value="TF_FadR/GntR_C"/>
</dbReference>
<organism evidence="5 6">
    <name type="scientific">Terasakiella brassicae</name>
    <dbReference type="NCBI Taxonomy" id="1634917"/>
    <lineage>
        <taxon>Bacteria</taxon>
        <taxon>Pseudomonadati</taxon>
        <taxon>Pseudomonadota</taxon>
        <taxon>Alphaproteobacteria</taxon>
        <taxon>Rhodospirillales</taxon>
        <taxon>Terasakiellaceae</taxon>
        <taxon>Terasakiella</taxon>
    </lineage>
</organism>
<dbReference type="CDD" id="cd07377">
    <property type="entry name" value="WHTH_GntR"/>
    <property type="match status" value="1"/>
</dbReference>
<evidence type="ECO:0000313" key="6">
    <source>
        <dbReference type="Proteomes" id="UP000632498"/>
    </source>
</evidence>
<evidence type="ECO:0000259" key="4">
    <source>
        <dbReference type="PROSITE" id="PS50949"/>
    </source>
</evidence>
<dbReference type="InterPro" id="IPR036390">
    <property type="entry name" value="WH_DNA-bd_sf"/>
</dbReference>
<dbReference type="PROSITE" id="PS50949">
    <property type="entry name" value="HTH_GNTR"/>
    <property type="match status" value="1"/>
</dbReference>
<name>A0A917F9Q9_9PROT</name>
<dbReference type="InterPro" id="IPR011711">
    <property type="entry name" value="GntR_C"/>
</dbReference>
<dbReference type="SUPFAM" id="SSF48008">
    <property type="entry name" value="GntR ligand-binding domain-like"/>
    <property type="match status" value="1"/>
</dbReference>
<sequence length="247" mass="28285">MFEKLSLQPAFNQVVEAIEMKIMRGELSQGDQIGTEAELEKQFGVSRNTIREGVRVLEYLGLLTRRKGRRLSVDRPKSNLMSAQIKRTLLMQRATYRDLVEYLSFVEMASIENALQHDNAVLFSALRENLTQTRMSMTEPETLARLDMEFHTTLARATENAVMVMAYEPVGQLIYASTQQIFEKAPIGAQRLYDAHRILLEALEAGDRDKALSWMKKHILDFEKGLLGVGVNFDDPVTSKYWIDKEH</sequence>
<keyword evidence="2" id="KW-0238">DNA-binding</keyword>
<dbReference type="Proteomes" id="UP000632498">
    <property type="component" value="Unassembled WGS sequence"/>
</dbReference>
<dbReference type="PRINTS" id="PR00035">
    <property type="entry name" value="HTHGNTR"/>
</dbReference>
<protein>
    <submittedName>
        <fullName evidence="5">GntR family transcriptional regulator</fullName>
    </submittedName>
</protein>
<dbReference type="InterPro" id="IPR000524">
    <property type="entry name" value="Tscrpt_reg_HTH_GntR"/>
</dbReference>
<dbReference type="InterPro" id="IPR036388">
    <property type="entry name" value="WH-like_DNA-bd_sf"/>
</dbReference>
<keyword evidence="3" id="KW-0804">Transcription</keyword>
<proteinExistence type="predicted"/>
<dbReference type="Pfam" id="PF07729">
    <property type="entry name" value="FCD"/>
    <property type="match status" value="1"/>
</dbReference>
<dbReference type="SMART" id="SM00345">
    <property type="entry name" value="HTH_GNTR"/>
    <property type="match status" value="1"/>
</dbReference>
<dbReference type="Gene3D" id="1.20.120.530">
    <property type="entry name" value="GntR ligand-binding domain-like"/>
    <property type="match status" value="1"/>
</dbReference>
<dbReference type="SMART" id="SM00895">
    <property type="entry name" value="FCD"/>
    <property type="match status" value="1"/>
</dbReference>
<keyword evidence="1" id="KW-0805">Transcription regulation</keyword>
<dbReference type="Pfam" id="PF00392">
    <property type="entry name" value="GntR"/>
    <property type="match status" value="1"/>
</dbReference>